<dbReference type="InterPro" id="IPR011050">
    <property type="entry name" value="Pectin_lyase_fold/virulence"/>
</dbReference>
<dbReference type="CDD" id="cd14490">
    <property type="entry name" value="CBM6-CBM35-CBM36_like_1"/>
    <property type="match status" value="1"/>
</dbReference>
<dbReference type="SUPFAM" id="SSF49785">
    <property type="entry name" value="Galactose-binding domain-like"/>
    <property type="match status" value="1"/>
</dbReference>
<dbReference type="Pfam" id="PF22816">
    <property type="entry name" value="CatAgl_D2"/>
    <property type="match status" value="1"/>
</dbReference>
<evidence type="ECO:0000256" key="1">
    <source>
        <dbReference type="SAM" id="MobiDB-lite"/>
    </source>
</evidence>
<dbReference type="InterPro" id="IPR012334">
    <property type="entry name" value="Pectin_lyas_fold"/>
</dbReference>
<accession>A0A2T0QEA8</accession>
<dbReference type="InterPro" id="IPR033801">
    <property type="entry name" value="CBM6-CBM35-CBM36-like_1"/>
</dbReference>
<evidence type="ECO:0000313" key="5">
    <source>
        <dbReference type="Proteomes" id="UP000237846"/>
    </source>
</evidence>
<gene>
    <name evidence="4" type="ORF">CLV72_101836</name>
</gene>
<name>A0A2T0QEA8_9ACTN</name>
<feature type="chain" id="PRO_5015399336" evidence="2">
    <location>
        <begin position="50"/>
        <end position="753"/>
    </location>
</feature>
<comment type="caution">
    <text evidence="4">The sequence shown here is derived from an EMBL/GenBank/DDBJ whole genome shotgun (WGS) entry which is preliminary data.</text>
</comment>
<dbReference type="InterPro" id="IPR055149">
    <property type="entry name" value="Agl_cat_D2"/>
</dbReference>
<keyword evidence="5" id="KW-1185">Reference proteome</keyword>
<evidence type="ECO:0000259" key="3">
    <source>
        <dbReference type="PROSITE" id="PS50022"/>
    </source>
</evidence>
<keyword evidence="2" id="KW-0732">Signal</keyword>
<evidence type="ECO:0000256" key="2">
    <source>
        <dbReference type="SAM" id="SignalP"/>
    </source>
</evidence>
<reference evidence="4 5" key="1">
    <citation type="submission" date="2018-03" db="EMBL/GenBank/DDBJ databases">
        <title>Genomic Encyclopedia of Archaeal and Bacterial Type Strains, Phase II (KMG-II): from individual species to whole genera.</title>
        <authorList>
            <person name="Goeker M."/>
        </authorList>
    </citation>
    <scope>NUCLEOTIDE SEQUENCE [LARGE SCALE GENOMIC DNA]</scope>
    <source>
        <strain evidence="4 5">DSM 45601</strain>
    </source>
</reference>
<dbReference type="PROSITE" id="PS50022">
    <property type="entry name" value="FA58C_3"/>
    <property type="match status" value="1"/>
</dbReference>
<dbReference type="EMBL" id="PVZC01000001">
    <property type="protein sequence ID" value="PRY02235.1"/>
    <property type="molecule type" value="Genomic_DNA"/>
</dbReference>
<feature type="region of interest" description="Disordered" evidence="1">
    <location>
        <begin position="594"/>
        <end position="633"/>
    </location>
</feature>
<dbReference type="SMART" id="SM00710">
    <property type="entry name" value="PbH1"/>
    <property type="match status" value="9"/>
</dbReference>
<evidence type="ECO:0000313" key="4">
    <source>
        <dbReference type="EMBL" id="PRY02235.1"/>
    </source>
</evidence>
<dbReference type="Pfam" id="PF00754">
    <property type="entry name" value="F5_F8_type_C"/>
    <property type="match status" value="1"/>
</dbReference>
<dbReference type="InterPro" id="IPR006626">
    <property type="entry name" value="PbH1"/>
</dbReference>
<dbReference type="SUPFAM" id="SSF51126">
    <property type="entry name" value="Pectin lyase-like"/>
    <property type="match status" value="1"/>
</dbReference>
<dbReference type="Gene3D" id="2.160.20.10">
    <property type="entry name" value="Single-stranded right-handed beta-helix, Pectin lyase-like"/>
    <property type="match status" value="1"/>
</dbReference>
<dbReference type="AlphaFoldDB" id="A0A2T0QEA8"/>
<feature type="region of interest" description="Disordered" evidence="1">
    <location>
        <begin position="1"/>
        <end position="21"/>
    </location>
</feature>
<dbReference type="InterPro" id="IPR006311">
    <property type="entry name" value="TAT_signal"/>
</dbReference>
<dbReference type="OrthoDB" id="5476529at2"/>
<dbReference type="InterPro" id="IPR000421">
    <property type="entry name" value="FA58C"/>
</dbReference>
<dbReference type="RefSeq" id="WP_106239428.1">
    <property type="nucleotide sequence ID" value="NZ_PVZC01000001.1"/>
</dbReference>
<dbReference type="Pfam" id="PF22815">
    <property type="entry name" value="CatAgl_D1"/>
    <property type="match status" value="1"/>
</dbReference>
<feature type="domain" description="F5/8 type C" evidence="3">
    <location>
        <begin position="610"/>
        <end position="752"/>
    </location>
</feature>
<sequence length="753" mass="79281">MTGRAGSTDRPPSTPSAHLVRRPRRALLAAATALLTAAAGLAAAAPAQADDPQILRGADLPFTTRQAEDAATNGTVLGPDRTFGQLPAEASGREAVRLDADGEYVEFTLTEPANSIVVRYSIPDNAAGTGISDSLSLYVDGAHDRDLDVTSQYAWYYGSYPFTNNPSAGNQHHFYDDTRALLGRTLPAGTEVRLQVDAGDDAPWYVIDLVDFEQVAPPAAQPAGSLSVTEFGADPTGAADSSNAFDAAVAAGQAQDRTVWIPAGSFRITRHIVVHDVTIRGAGPWHSVLTGNGVGIYGRWTPASTNVHLHDFAIFGDVRERNDGHQINGIGGAIGGGSVISNIWIEHTKVGMWFDGPMDGITVTGARLRNLTADGLNFHRGVSNAVVENTHVRNSGDDGLAIWSHEQRDHRITLRNNTVELPILANGIAVYGGDDITVVDNVVRDTLTQGGGLHAGNRHTAIPADGPIRFERNTLERAGVLDPNWQFGVGALWFYALDAPMDAPITVRDIDIIDASYPGIHFIGNAPITNITFEDVTINGAGTFALQLQAPGSASFSGVTATGLGADGIYDCQGAGAFQVVDAGGNSGWDTRYCGPWPEPGGEGPGPGPDPEPGANLARGRSVSASSQTGPYGPANAVDGDAHSYWESANGSFPQQLTVDLGAVREVDRVVLRLPPLAVWERRSQRVAVLGGQGTSGMSTLSAAADRVFDPAQGNDVEIDLPDTGLRYLRLEFTANTGWPAGQASEVEVYAPA</sequence>
<organism evidence="4 5">
    <name type="scientific">Allonocardiopsis opalescens</name>
    <dbReference type="NCBI Taxonomy" id="1144618"/>
    <lineage>
        <taxon>Bacteria</taxon>
        <taxon>Bacillati</taxon>
        <taxon>Actinomycetota</taxon>
        <taxon>Actinomycetes</taxon>
        <taxon>Streptosporangiales</taxon>
        <taxon>Allonocardiopsis</taxon>
    </lineage>
</organism>
<proteinExistence type="predicted"/>
<dbReference type="PROSITE" id="PS51318">
    <property type="entry name" value="TAT"/>
    <property type="match status" value="1"/>
</dbReference>
<protein>
    <submittedName>
        <fullName evidence="4">F5/8 type C domain-containing protein</fullName>
    </submittedName>
</protein>
<dbReference type="InterPro" id="IPR008979">
    <property type="entry name" value="Galactose-bd-like_sf"/>
</dbReference>
<dbReference type="Gene3D" id="2.60.120.260">
    <property type="entry name" value="Galactose-binding domain-like"/>
    <property type="match status" value="2"/>
</dbReference>
<dbReference type="Proteomes" id="UP000237846">
    <property type="component" value="Unassembled WGS sequence"/>
</dbReference>
<feature type="signal peptide" evidence="2">
    <location>
        <begin position="1"/>
        <end position="49"/>
    </location>
</feature>